<feature type="region of interest" description="Disordered" evidence="4">
    <location>
        <begin position="105"/>
        <end position="126"/>
    </location>
</feature>
<sequence length="126" mass="13934">MTNTLTLFCAVDGESNPFSVKVGSTASVDELKDAIKIKTHEFEDIAADKLTLWKVSISDTDDEVFKLNRLPEDQKEKLNPRSEITMMFGSSPPKDTIHVIVERPQPVTPVHAPVHPSEVPDPLPGE</sequence>
<protein>
    <recommendedName>
        <fullName evidence="5">Crinkler effector protein N-terminal domain-containing protein</fullName>
    </recommendedName>
</protein>
<comment type="subcellular location">
    <subcellularLocation>
        <location evidence="1">Host cell</location>
    </subcellularLocation>
    <subcellularLocation>
        <location evidence="2">Secreted</location>
    </subcellularLocation>
</comment>
<evidence type="ECO:0000256" key="1">
    <source>
        <dbReference type="ARBA" id="ARBA00004340"/>
    </source>
</evidence>
<evidence type="ECO:0000256" key="2">
    <source>
        <dbReference type="ARBA" id="ARBA00004613"/>
    </source>
</evidence>
<dbReference type="GO" id="GO:0043657">
    <property type="term" value="C:host cell"/>
    <property type="evidence" value="ECO:0007669"/>
    <property type="project" value="UniProtKB-SubCell"/>
</dbReference>
<keyword evidence="3" id="KW-0964">Secreted</keyword>
<reference evidence="6" key="1">
    <citation type="journal article" date="2020" name="Fungal Divers.">
        <title>Resolving the Mortierellaceae phylogeny through synthesis of multi-gene phylogenetics and phylogenomics.</title>
        <authorList>
            <person name="Vandepol N."/>
            <person name="Liber J."/>
            <person name="Desiro A."/>
            <person name="Na H."/>
            <person name="Kennedy M."/>
            <person name="Barry K."/>
            <person name="Grigoriev I.V."/>
            <person name="Miller A.N."/>
            <person name="O'Donnell K."/>
            <person name="Stajich J.E."/>
            <person name="Bonito G."/>
        </authorList>
    </citation>
    <scope>NUCLEOTIDE SEQUENCE</scope>
    <source>
        <strain evidence="6">MES-2147</strain>
    </source>
</reference>
<organism evidence="6 7">
    <name type="scientific">Modicella reniformis</name>
    <dbReference type="NCBI Taxonomy" id="1440133"/>
    <lineage>
        <taxon>Eukaryota</taxon>
        <taxon>Fungi</taxon>
        <taxon>Fungi incertae sedis</taxon>
        <taxon>Mucoromycota</taxon>
        <taxon>Mortierellomycotina</taxon>
        <taxon>Mortierellomycetes</taxon>
        <taxon>Mortierellales</taxon>
        <taxon>Mortierellaceae</taxon>
        <taxon>Modicella</taxon>
    </lineage>
</organism>
<evidence type="ECO:0000256" key="4">
    <source>
        <dbReference type="SAM" id="MobiDB-lite"/>
    </source>
</evidence>
<evidence type="ECO:0000313" key="7">
    <source>
        <dbReference type="Proteomes" id="UP000749646"/>
    </source>
</evidence>
<dbReference type="GO" id="GO:0005576">
    <property type="term" value="C:extracellular region"/>
    <property type="evidence" value="ECO:0007669"/>
    <property type="project" value="UniProtKB-SubCell"/>
</dbReference>
<dbReference type="Pfam" id="PF20147">
    <property type="entry name" value="Crinkler"/>
    <property type="match status" value="1"/>
</dbReference>
<gene>
    <name evidence="6" type="ORF">BGZ65_005016</name>
</gene>
<dbReference type="EMBL" id="JAAAHW010003834">
    <property type="protein sequence ID" value="KAF9980509.1"/>
    <property type="molecule type" value="Genomic_DNA"/>
</dbReference>
<name>A0A9P6SLU8_9FUNG</name>
<comment type="caution">
    <text evidence="6">The sequence shown here is derived from an EMBL/GenBank/DDBJ whole genome shotgun (WGS) entry which is preliminary data.</text>
</comment>
<evidence type="ECO:0000256" key="3">
    <source>
        <dbReference type="ARBA" id="ARBA00022525"/>
    </source>
</evidence>
<dbReference type="OrthoDB" id="2409492at2759"/>
<dbReference type="AlphaFoldDB" id="A0A9P6SLU8"/>
<evidence type="ECO:0000259" key="5">
    <source>
        <dbReference type="Pfam" id="PF20147"/>
    </source>
</evidence>
<feature type="domain" description="Crinkler effector protein N-terminal" evidence="5">
    <location>
        <begin position="5"/>
        <end position="102"/>
    </location>
</feature>
<dbReference type="InterPro" id="IPR045379">
    <property type="entry name" value="Crinkler_N"/>
</dbReference>
<accession>A0A9P6SLU8</accession>
<keyword evidence="7" id="KW-1185">Reference proteome</keyword>
<proteinExistence type="predicted"/>
<evidence type="ECO:0000313" key="6">
    <source>
        <dbReference type="EMBL" id="KAF9980509.1"/>
    </source>
</evidence>
<dbReference type="Proteomes" id="UP000749646">
    <property type="component" value="Unassembled WGS sequence"/>
</dbReference>